<evidence type="ECO:0000313" key="4">
    <source>
        <dbReference type="Proteomes" id="UP001239462"/>
    </source>
</evidence>
<dbReference type="EMBL" id="JASZZN010000005">
    <property type="protein sequence ID" value="MDM4015341.1"/>
    <property type="molecule type" value="Genomic_DNA"/>
</dbReference>
<protein>
    <submittedName>
        <fullName evidence="3">Uncharacterized protein</fullName>
    </submittedName>
</protein>
<feature type="signal peptide" evidence="2">
    <location>
        <begin position="1"/>
        <end position="26"/>
    </location>
</feature>
<reference evidence="3 4" key="1">
    <citation type="submission" date="2023-06" db="EMBL/GenBank/DDBJ databases">
        <title>Roseiconus lacunae JC819 isolated from Gulf of Mannar region, Tamil Nadu.</title>
        <authorList>
            <person name="Pk S."/>
            <person name="Ch S."/>
            <person name="Ch V.R."/>
        </authorList>
    </citation>
    <scope>NUCLEOTIDE SEQUENCE [LARGE SCALE GENOMIC DNA]</scope>
    <source>
        <strain evidence="3 4">JC819</strain>
    </source>
</reference>
<keyword evidence="4" id="KW-1185">Reference proteome</keyword>
<sequence>MRCTSLFGRLLIAAVVLSSVASNVDAGWNEFWANVRTGYHRNNAWPDPFTEADAMSVITAFEAQKRNGWALHNTLAGHQFRTGDGALNVSGQQSLAWIAYQAPPSRRFVNVERALTEQETRARVEAVRDMLDQFDLDGPAPMIAITDKKPPTAPGDWATKVNRSWLEQLAPPKLPSSSAAGTASATRN</sequence>
<evidence type="ECO:0000256" key="1">
    <source>
        <dbReference type="SAM" id="MobiDB-lite"/>
    </source>
</evidence>
<gene>
    <name evidence="3" type="ORF">QTN89_07875</name>
</gene>
<comment type="caution">
    <text evidence="3">The sequence shown here is derived from an EMBL/GenBank/DDBJ whole genome shotgun (WGS) entry which is preliminary data.</text>
</comment>
<proteinExistence type="predicted"/>
<organism evidence="3 4">
    <name type="scientific">Roseiconus lacunae</name>
    <dbReference type="NCBI Taxonomy" id="2605694"/>
    <lineage>
        <taxon>Bacteria</taxon>
        <taxon>Pseudomonadati</taxon>
        <taxon>Planctomycetota</taxon>
        <taxon>Planctomycetia</taxon>
        <taxon>Pirellulales</taxon>
        <taxon>Pirellulaceae</taxon>
        <taxon>Roseiconus</taxon>
    </lineage>
</organism>
<keyword evidence="2" id="KW-0732">Signal</keyword>
<feature type="region of interest" description="Disordered" evidence="1">
    <location>
        <begin position="168"/>
        <end position="188"/>
    </location>
</feature>
<dbReference type="RefSeq" id="WP_149495436.1">
    <property type="nucleotide sequence ID" value="NZ_CP141221.1"/>
</dbReference>
<feature type="compositionally biased region" description="Low complexity" evidence="1">
    <location>
        <begin position="176"/>
        <end position="188"/>
    </location>
</feature>
<name>A0ABT7PGH1_9BACT</name>
<evidence type="ECO:0000313" key="3">
    <source>
        <dbReference type="EMBL" id="MDM4015341.1"/>
    </source>
</evidence>
<feature type="chain" id="PRO_5046548675" evidence="2">
    <location>
        <begin position="27"/>
        <end position="188"/>
    </location>
</feature>
<evidence type="ECO:0000256" key="2">
    <source>
        <dbReference type="SAM" id="SignalP"/>
    </source>
</evidence>
<accession>A0ABT7PGH1</accession>
<dbReference type="Proteomes" id="UP001239462">
    <property type="component" value="Unassembled WGS sequence"/>
</dbReference>